<dbReference type="InterPro" id="IPR041652">
    <property type="entry name" value="DUF5616"/>
</dbReference>
<dbReference type="AlphaFoldDB" id="A0A7X2N0R9"/>
<dbReference type="Proteomes" id="UP000460287">
    <property type="component" value="Unassembled WGS sequence"/>
</dbReference>
<dbReference type="PANTHER" id="PTHR42252">
    <property type="entry name" value="DUF5616 DOMAIN-CONTAINING PROTEIN"/>
    <property type="match status" value="1"/>
</dbReference>
<dbReference type="EMBL" id="VULX01000038">
    <property type="protein sequence ID" value="MSR92593.1"/>
    <property type="molecule type" value="Genomic_DNA"/>
</dbReference>
<evidence type="ECO:0000259" key="2">
    <source>
        <dbReference type="Pfam" id="PF18481"/>
    </source>
</evidence>
<keyword evidence="4" id="KW-1185">Reference proteome</keyword>
<dbReference type="InterPro" id="IPR007368">
    <property type="entry name" value="DUF434"/>
</dbReference>
<feature type="domain" description="DUF5616" evidence="2">
    <location>
        <begin position="85"/>
        <end position="202"/>
    </location>
</feature>
<organism evidence="3 4">
    <name type="scientific">Inconstantimicrobium porci</name>
    <dbReference type="NCBI Taxonomy" id="2652291"/>
    <lineage>
        <taxon>Bacteria</taxon>
        <taxon>Bacillati</taxon>
        <taxon>Bacillota</taxon>
        <taxon>Clostridia</taxon>
        <taxon>Eubacteriales</taxon>
        <taxon>Clostridiaceae</taxon>
        <taxon>Inconstantimicrobium</taxon>
    </lineage>
</organism>
<dbReference type="PANTHER" id="PTHR42252:SF1">
    <property type="entry name" value="DUF434 DOMAIN-CONTAINING PROTEIN"/>
    <property type="match status" value="1"/>
</dbReference>
<protein>
    <submittedName>
        <fullName evidence="3">DUF434 domain-containing protein</fullName>
    </submittedName>
</protein>
<gene>
    <name evidence="3" type="ORF">FYJ33_14765</name>
</gene>
<evidence type="ECO:0000313" key="4">
    <source>
        <dbReference type="Proteomes" id="UP000460287"/>
    </source>
</evidence>
<dbReference type="Pfam" id="PF18481">
    <property type="entry name" value="DUF5616"/>
    <property type="match status" value="1"/>
</dbReference>
<evidence type="ECO:0000313" key="3">
    <source>
        <dbReference type="EMBL" id="MSR92593.1"/>
    </source>
</evidence>
<sequence length="299" mass="34298">MSTNIVRRGFVPTDEKEFGEKSLQKLREAQKDVFMLINRGYPIKSASTFVGNHYLLSERQRMAVVRSTSDSLAIQRRLEKEKISAEGETVYIDGFNIIITLEVALSHSTLLKCMDGTIRDLAGLRGTYKIIDKTDMALKMIGESLEALKVKKAVFYIDKPVSNSGRLKSKILDDLSKFDFEVECELVDNADRALEDKNHPVIQGILKYLSSGKDFDGHVWLNTIKSNNDYPHAEWWSYNESVELYEYMKECSISTLVDMNEFKELLQKQIHHVLTYDKSIWAIDYVCKRSENISSSILN</sequence>
<reference evidence="3 4" key="1">
    <citation type="submission" date="2019-08" db="EMBL/GenBank/DDBJ databases">
        <title>In-depth cultivation of the pig gut microbiome towards novel bacterial diversity and tailored functional studies.</title>
        <authorList>
            <person name="Wylensek D."/>
            <person name="Hitch T.C.A."/>
            <person name="Clavel T."/>
        </authorList>
    </citation>
    <scope>NUCLEOTIDE SEQUENCE [LARGE SCALE GENOMIC DNA]</scope>
    <source>
        <strain evidence="3 4">WCA-383-APC-5B</strain>
    </source>
</reference>
<evidence type="ECO:0000259" key="1">
    <source>
        <dbReference type="Pfam" id="PF04256"/>
    </source>
</evidence>
<proteinExistence type="predicted"/>
<name>A0A7X2N0R9_9CLOT</name>
<comment type="caution">
    <text evidence="3">The sequence shown here is derived from an EMBL/GenBank/DDBJ whole genome shotgun (WGS) entry which is preliminary data.</text>
</comment>
<dbReference type="RefSeq" id="WP_154532630.1">
    <property type="nucleotide sequence ID" value="NZ_VULX01000038.1"/>
</dbReference>
<dbReference type="Pfam" id="PF04256">
    <property type="entry name" value="DUF434"/>
    <property type="match status" value="1"/>
</dbReference>
<accession>A0A7X2N0R9</accession>
<feature type="domain" description="DUF434" evidence="1">
    <location>
        <begin position="25"/>
        <end position="80"/>
    </location>
</feature>